<protein>
    <submittedName>
        <fullName evidence="2">DUF1002 domain-containing protein</fullName>
    </submittedName>
</protein>
<evidence type="ECO:0000313" key="3">
    <source>
        <dbReference type="Proteomes" id="UP000295310"/>
    </source>
</evidence>
<comment type="caution">
    <text evidence="2">The sequence shown here is derived from an EMBL/GenBank/DDBJ whole genome shotgun (WGS) entry which is preliminary data.</text>
</comment>
<dbReference type="OrthoDB" id="9810153at2"/>
<feature type="chain" id="PRO_5020355351" evidence="1">
    <location>
        <begin position="30"/>
        <end position="331"/>
    </location>
</feature>
<keyword evidence="1" id="KW-0732">Signal</keyword>
<organism evidence="2 3">
    <name type="scientific">Macrococcus brunensis</name>
    <dbReference type="NCBI Taxonomy" id="198483"/>
    <lineage>
        <taxon>Bacteria</taxon>
        <taxon>Bacillati</taxon>
        <taxon>Bacillota</taxon>
        <taxon>Bacilli</taxon>
        <taxon>Bacillales</taxon>
        <taxon>Staphylococcaceae</taxon>
        <taxon>Macrococcus</taxon>
    </lineage>
</organism>
<dbReference type="AlphaFoldDB" id="A0A4R6BCK3"/>
<name>A0A4R6BCK3_9STAP</name>
<keyword evidence="3" id="KW-1185">Reference proteome</keyword>
<sequence length="331" mass="35885">MTHLKNKTKLFAGLLTLIMLLTFTRPSYAVTEEAWQEAVTVYGAALQSNESLKNTTHDLLGTKDNDKVAYVTAADLGKYLNLQSSDNVLKSSIRITKLAKGAGLTLTIDQSKGKITKLTEDTYKNALLTAGVTDADVKIAAAEDVTGESALAGVYKAFEAQGEPIDQAQTKAAQDELDSITNITEENQNKDGFSQEQLNKAIAEAKAEIAKQGGNLSVTEIKNVVTEKINNNGLNNVLNDNQINIIVNFINNAQQQGIFTGENADKIIDSATNYVNDIKNSDTFKNAAEKAKEAGKDLKDSLEEQGVWDKFVEAVKSFFTAIGNFFKSLMG</sequence>
<accession>A0A4R6BCK3</accession>
<reference evidence="2 3" key="1">
    <citation type="submission" date="2019-01" db="EMBL/GenBank/DDBJ databases">
        <title>Draft genome sequences of the type strains of six Macrococcus species.</title>
        <authorList>
            <person name="Mazhar S."/>
            <person name="Altermann E."/>
            <person name="Hill C."/>
            <person name="Mcauliffe O."/>
        </authorList>
    </citation>
    <scope>NUCLEOTIDE SEQUENCE [LARGE SCALE GENOMIC DNA]</scope>
    <source>
        <strain evidence="2 3">CCM4811</strain>
    </source>
</reference>
<dbReference type="InterPro" id="IPR009343">
    <property type="entry name" value="DUF1002"/>
</dbReference>
<feature type="signal peptide" evidence="1">
    <location>
        <begin position="1"/>
        <end position="29"/>
    </location>
</feature>
<evidence type="ECO:0000256" key="1">
    <source>
        <dbReference type="SAM" id="SignalP"/>
    </source>
</evidence>
<dbReference type="Pfam" id="PF06207">
    <property type="entry name" value="DUF1002"/>
    <property type="match status" value="1"/>
</dbReference>
<dbReference type="Proteomes" id="UP000295310">
    <property type="component" value="Unassembled WGS sequence"/>
</dbReference>
<dbReference type="EMBL" id="SCWA01000013">
    <property type="protein sequence ID" value="TDL95612.1"/>
    <property type="molecule type" value="Genomic_DNA"/>
</dbReference>
<proteinExistence type="predicted"/>
<evidence type="ECO:0000313" key="2">
    <source>
        <dbReference type="EMBL" id="TDL95612.1"/>
    </source>
</evidence>
<gene>
    <name evidence="2" type="ORF">ERX27_08120</name>
</gene>